<dbReference type="AlphaFoldDB" id="A0A1H1ML19"/>
<evidence type="ECO:0000313" key="12">
    <source>
        <dbReference type="EMBL" id="SDR86649.1"/>
    </source>
</evidence>
<keyword evidence="4" id="KW-0274">FAD</keyword>
<reference evidence="12 13" key="1">
    <citation type="submission" date="2016-10" db="EMBL/GenBank/DDBJ databases">
        <authorList>
            <person name="Varghese N."/>
            <person name="Submissions S."/>
        </authorList>
    </citation>
    <scope>NUCLEOTIDE SEQUENCE [LARGE SCALE GENOMIC DNA]</scope>
    <source>
        <strain evidence="12 13">RHA_55</strain>
    </source>
</reference>
<evidence type="ECO:0000259" key="11">
    <source>
        <dbReference type="Pfam" id="PF22366"/>
    </source>
</evidence>
<dbReference type="Gene3D" id="3.50.50.100">
    <property type="match status" value="1"/>
</dbReference>
<evidence type="ECO:0000256" key="4">
    <source>
        <dbReference type="ARBA" id="ARBA00022827"/>
    </source>
</evidence>
<dbReference type="PRINTS" id="PR00368">
    <property type="entry name" value="FADPNR"/>
</dbReference>
<evidence type="ECO:0000256" key="3">
    <source>
        <dbReference type="ARBA" id="ARBA00022630"/>
    </source>
</evidence>
<evidence type="ECO:0000256" key="5">
    <source>
        <dbReference type="ARBA" id="ARBA00022946"/>
    </source>
</evidence>
<dbReference type="PRINTS" id="PR00411">
    <property type="entry name" value="PNDRDTASEI"/>
</dbReference>
<keyword evidence="9" id="KW-0472">Membrane</keyword>
<dbReference type="SUPFAM" id="SSF51905">
    <property type="entry name" value="FAD/NAD(P)-binding domain"/>
    <property type="match status" value="2"/>
</dbReference>
<dbReference type="EMBL" id="LT629774">
    <property type="protein sequence ID" value="SDR86649.1"/>
    <property type="molecule type" value="Genomic_DNA"/>
</dbReference>
<keyword evidence="6" id="KW-0560">Oxidoreductase</keyword>
<sequence>MVDLLVVSVWHLLQIYSTILLNGHFHWDILYFYGEISTYFLMNIPKSNLPRVVIIGGGFAGVNLVKSLANKNVQVVLIDKRNYHTFQPLLYQVSSSGLEPDSIAYPLRKIIKKHKSTFFRFAEVKQILPEHRMITTSIGDLSYDYLVLATGTKTNYFGNKTIEANSMPMKTVPQALNIRSLILQNFEKAAIASSNKEREAFLNFVIVGGGPTGVELAGAIAELKNNILPRDYHDLDPDDMHIHLLEGADRVLPPMSAHASKKALQFLKKLGVKVHCGTFVKDYDGTNVTTNSDLKMLSETLIWAAGVTGAPIQGLKAEAIVANANRYKVNQFNQIEGYTNIFAVGDIALMASEAYPKGHPQVAQPAIQQGKLLGKNLLRLIDKKSMKPFVYKDKGSMATIGRNKAVVDLKPYKFGGFFAWFVWMFVHLMSLVGFRNRVIVLFNWTYNYINFDKAARLIIRPFKK</sequence>
<organism evidence="12 13">
    <name type="scientific">Winogradskyella sediminis</name>
    <dbReference type="NCBI Taxonomy" id="1382466"/>
    <lineage>
        <taxon>Bacteria</taxon>
        <taxon>Pseudomonadati</taxon>
        <taxon>Bacteroidota</taxon>
        <taxon>Flavobacteriia</taxon>
        <taxon>Flavobacteriales</taxon>
        <taxon>Flavobacteriaceae</taxon>
        <taxon>Winogradskyella</taxon>
    </lineage>
</organism>
<feature type="transmembrane region" description="Helical" evidence="9">
    <location>
        <begin position="414"/>
        <end position="434"/>
    </location>
</feature>
<dbReference type="Pfam" id="PF07992">
    <property type="entry name" value="Pyr_redox_2"/>
    <property type="match status" value="1"/>
</dbReference>
<dbReference type="GO" id="GO:0050136">
    <property type="term" value="F:NADH dehydrogenase (quinone) (non-electrogenic) activity"/>
    <property type="evidence" value="ECO:0007669"/>
    <property type="project" value="UniProtKB-EC"/>
</dbReference>
<feature type="domain" description="External alternative NADH-ubiquinone oxidoreductase-like C-terminal" evidence="11">
    <location>
        <begin position="394"/>
        <end position="448"/>
    </location>
</feature>
<protein>
    <recommendedName>
        <fullName evidence="2">NADH:ubiquinone reductase (non-electrogenic)</fullName>
        <ecNumber evidence="2">1.6.5.9</ecNumber>
    </recommendedName>
</protein>
<evidence type="ECO:0000256" key="2">
    <source>
        <dbReference type="ARBA" id="ARBA00012637"/>
    </source>
</evidence>
<evidence type="ECO:0000256" key="8">
    <source>
        <dbReference type="ARBA" id="ARBA00047599"/>
    </source>
</evidence>
<dbReference type="InterPro" id="IPR045024">
    <property type="entry name" value="NDH-2"/>
</dbReference>
<dbReference type="PANTHER" id="PTHR43706">
    <property type="entry name" value="NADH DEHYDROGENASE"/>
    <property type="match status" value="1"/>
</dbReference>
<name>A0A1H1ML19_9FLAO</name>
<evidence type="ECO:0000313" key="13">
    <source>
        <dbReference type="Proteomes" id="UP000198963"/>
    </source>
</evidence>
<evidence type="ECO:0000259" key="10">
    <source>
        <dbReference type="Pfam" id="PF07992"/>
    </source>
</evidence>
<accession>A0A1H1ML19</accession>
<feature type="domain" description="FAD/NAD(P)-binding" evidence="10">
    <location>
        <begin position="51"/>
        <end position="370"/>
    </location>
</feature>
<keyword evidence="3" id="KW-0285">Flavoprotein</keyword>
<dbReference type="Pfam" id="PF22366">
    <property type="entry name" value="NDH2_C"/>
    <property type="match status" value="1"/>
</dbReference>
<evidence type="ECO:0000256" key="9">
    <source>
        <dbReference type="SAM" id="Phobius"/>
    </source>
</evidence>
<keyword evidence="13" id="KW-1185">Reference proteome</keyword>
<dbReference type="EC" id="1.6.5.9" evidence="2"/>
<evidence type="ECO:0000256" key="1">
    <source>
        <dbReference type="ARBA" id="ARBA00005272"/>
    </source>
</evidence>
<evidence type="ECO:0000256" key="6">
    <source>
        <dbReference type="ARBA" id="ARBA00023002"/>
    </source>
</evidence>
<dbReference type="InterPro" id="IPR054585">
    <property type="entry name" value="NDH2-like_C"/>
</dbReference>
<dbReference type="STRING" id="1249933.SAMN04489797_0331"/>
<comment type="similarity">
    <text evidence="1">Belongs to the NADH dehydrogenase family.</text>
</comment>
<comment type="catalytic activity">
    <reaction evidence="8">
        <text>a quinone + NADH + H(+) = a quinol + NAD(+)</text>
        <dbReference type="Rhea" id="RHEA:46160"/>
        <dbReference type="ChEBI" id="CHEBI:15378"/>
        <dbReference type="ChEBI" id="CHEBI:24646"/>
        <dbReference type="ChEBI" id="CHEBI:57540"/>
        <dbReference type="ChEBI" id="CHEBI:57945"/>
        <dbReference type="ChEBI" id="CHEBI:132124"/>
        <dbReference type="EC" id="1.6.5.9"/>
    </reaction>
</comment>
<proteinExistence type="inferred from homology"/>
<keyword evidence="9" id="KW-0812">Transmembrane</keyword>
<dbReference type="InterPro" id="IPR036188">
    <property type="entry name" value="FAD/NAD-bd_sf"/>
</dbReference>
<keyword evidence="7" id="KW-0520">NAD</keyword>
<keyword evidence="9" id="KW-1133">Transmembrane helix</keyword>
<dbReference type="PANTHER" id="PTHR43706:SF47">
    <property type="entry name" value="EXTERNAL NADH-UBIQUINONE OXIDOREDUCTASE 1, MITOCHONDRIAL-RELATED"/>
    <property type="match status" value="1"/>
</dbReference>
<dbReference type="InterPro" id="IPR023753">
    <property type="entry name" value="FAD/NAD-binding_dom"/>
</dbReference>
<dbReference type="Proteomes" id="UP000198963">
    <property type="component" value="Chromosome I"/>
</dbReference>
<gene>
    <name evidence="12" type="ORF">SAMN04489797_0331</name>
</gene>
<keyword evidence="5" id="KW-0809">Transit peptide</keyword>
<evidence type="ECO:0000256" key="7">
    <source>
        <dbReference type="ARBA" id="ARBA00023027"/>
    </source>
</evidence>